<accession>A0A1D8S4H5</accession>
<feature type="transmembrane region" description="Helical" evidence="1">
    <location>
        <begin position="40"/>
        <end position="59"/>
    </location>
</feature>
<dbReference type="GeneID" id="30417639"/>
<dbReference type="KEGG" id="halh:HTSR_1078"/>
<evidence type="ECO:0000313" key="6">
    <source>
        <dbReference type="Proteomes" id="UP000186165"/>
    </source>
</evidence>
<dbReference type="PANTHER" id="PTHR34473:SF3">
    <property type="entry name" value="TRANSMEMBRANE PROTEIN-RELATED"/>
    <property type="match status" value="1"/>
</dbReference>
<evidence type="ECO:0000313" key="3">
    <source>
        <dbReference type="EMBL" id="AOW80259.1"/>
    </source>
</evidence>
<feature type="transmembrane region" description="Helical" evidence="1">
    <location>
        <begin position="12"/>
        <end position="34"/>
    </location>
</feature>
<keyword evidence="1" id="KW-0812">Transmembrane</keyword>
<keyword evidence="1" id="KW-0472">Membrane</keyword>
<dbReference type="EMBL" id="CP016804">
    <property type="protein sequence ID" value="APE95564.1"/>
    <property type="molecule type" value="Genomic_DNA"/>
</dbReference>
<dbReference type="KEGG" id="hhsr:HSR6_1115"/>
<dbReference type="RefSeq" id="WP_070364964.1">
    <property type="nucleotide sequence ID" value="NZ_CP016070.1"/>
</dbReference>
<dbReference type="OrthoDB" id="301911at2157"/>
<evidence type="ECO:0000313" key="5">
    <source>
        <dbReference type="Proteomes" id="UP000185608"/>
    </source>
</evidence>
<feature type="domain" description="YdbS-like PH" evidence="2">
    <location>
        <begin position="63"/>
        <end position="139"/>
    </location>
</feature>
<name>A0A1D8S4H5_9EURY</name>
<protein>
    <recommendedName>
        <fullName evidence="2">YdbS-like PH domain-containing protein</fullName>
    </recommendedName>
</protein>
<evidence type="ECO:0000256" key="1">
    <source>
        <dbReference type="SAM" id="Phobius"/>
    </source>
</evidence>
<reference evidence="3 5" key="1">
    <citation type="submission" date="2016-06" db="EMBL/GenBank/DDBJ databases">
        <title>Discovery of anaerobic lithoheterotrophic haloarchaeon capable of sulfur respiration by hydrogen and formate.</title>
        <authorList>
            <person name="Sorokin D.Y."/>
            <person name="Kublanov I.V."/>
            <person name="Roman P."/>
            <person name="Sinninghe Damste J.S."/>
            <person name="Golyshin P.N."/>
            <person name="Rojo D."/>
            <person name="Ciordia S."/>
            <person name="Mena Md.C."/>
            <person name="Ferrer M."/>
            <person name="Smedile F."/>
            <person name="Messina E."/>
            <person name="La Cono V."/>
            <person name="Yakimov M.M."/>
        </authorList>
    </citation>
    <scope>NUCLEOTIDE SEQUENCE [LARGE SCALE GENOMIC DNA]</scope>
    <source>
        <strain evidence="3 5">HTSR1</strain>
    </source>
</reference>
<dbReference type="PATRIC" id="fig|1855411.3.peg.1078"/>
<gene>
    <name evidence="4" type="ORF">HSR6_1115</name>
    <name evidence="3" type="ORF">HTSR_1078</name>
</gene>
<dbReference type="Proteomes" id="UP000185608">
    <property type="component" value="Chromosome"/>
</dbReference>
<dbReference type="PANTHER" id="PTHR34473">
    <property type="entry name" value="UPF0699 TRANSMEMBRANE PROTEIN YDBS"/>
    <property type="match status" value="1"/>
</dbReference>
<organism evidence="3 5">
    <name type="scientific">Halodesulfurarchaeum formicicum</name>
    <dbReference type="NCBI Taxonomy" id="1873524"/>
    <lineage>
        <taxon>Archaea</taxon>
        <taxon>Methanobacteriati</taxon>
        <taxon>Methanobacteriota</taxon>
        <taxon>Stenosarchaea group</taxon>
        <taxon>Halobacteria</taxon>
        <taxon>Halobacteriales</taxon>
        <taxon>Halobacteriaceae</taxon>
        <taxon>Halodesulfurarchaeum</taxon>
    </lineage>
</organism>
<keyword evidence="1" id="KW-1133">Transmembrane helix</keyword>
<accession>A0A1J1ABP8</accession>
<dbReference type="STRING" id="1873524.HSR6_1115"/>
<reference evidence="6" key="2">
    <citation type="submission" date="2016-08" db="EMBL/GenBank/DDBJ databases">
        <title>Discovery of first anaerobic lithoheterotrophic haloarchae widely represented in hypersaline habitats.</title>
        <authorList>
            <person name="Sorokin D.Y."/>
            <person name="Kublanov I.V."/>
            <person name="Roman P."/>
            <person name="Sinninghe Damste J.S."/>
            <person name="Golyshin P.N."/>
            <person name="Rojo D."/>
            <person name="Ciordia S."/>
            <person name="Mena Md.C."/>
            <person name="Ferrer M."/>
            <person name="Smedile F."/>
            <person name="Messina E."/>
            <person name="La Cono V."/>
            <person name="Yakimov M.M."/>
        </authorList>
    </citation>
    <scope>NUCLEOTIDE SEQUENCE [LARGE SCALE GENOMIC DNA]</scope>
    <source>
        <strain evidence="6">HSR6</strain>
    </source>
</reference>
<keyword evidence="6" id="KW-1185">Reference proteome</keyword>
<evidence type="ECO:0000313" key="4">
    <source>
        <dbReference type="EMBL" id="APE95564.1"/>
    </source>
</evidence>
<dbReference type="Proteomes" id="UP000186165">
    <property type="component" value="Chromosome"/>
</dbReference>
<dbReference type="EMBL" id="CP016070">
    <property type="protein sequence ID" value="AOW80259.1"/>
    <property type="molecule type" value="Genomic_DNA"/>
</dbReference>
<dbReference type="AlphaFoldDB" id="A0A1D8S4H5"/>
<sequence>MERLTPRVQILWGVVAVLLATVLAGVLAGVTFWFEWRFPTAAIGAFLLFAVLLLGHAHLRFRLWRYELQDDALFLHRGVFTRVRTVVPYVRVQHVDTQRNPFERALGLSRVVVYTAGSRGADVRIPGLKPDRAESLQERLRALAGEHEADDGV</sequence>
<dbReference type="InterPro" id="IPR005182">
    <property type="entry name" value="YdbS-like_PH"/>
</dbReference>
<dbReference type="Pfam" id="PF03703">
    <property type="entry name" value="bPH_2"/>
    <property type="match status" value="1"/>
</dbReference>
<proteinExistence type="predicted"/>
<reference evidence="4" key="3">
    <citation type="journal article" date="2017" name="ISME J.">
        <title>Discovery of anaerobic lithoheterotrophic haloarchaea, ubiquitous in hypersaline habitats.</title>
        <authorList>
            <person name="Sorokin D.Y."/>
            <person name="Messina E."/>
            <person name="Smedile F."/>
            <person name="Roman P."/>
            <person name="Damste J.S.S."/>
            <person name="Ciordia S."/>
            <person name="Mena M.C."/>
            <person name="Ferrer M."/>
            <person name="Golyshin P.N."/>
            <person name="Kublanov I.V."/>
            <person name="Samarov N.I."/>
            <person name="Toshchakov S.V."/>
            <person name="La Cono V."/>
            <person name="Yakimov M.M."/>
        </authorList>
    </citation>
    <scope>NUCLEOTIDE SEQUENCE</scope>
    <source>
        <strain evidence="4">HSR6</strain>
    </source>
</reference>
<evidence type="ECO:0000259" key="2">
    <source>
        <dbReference type="Pfam" id="PF03703"/>
    </source>
</evidence>